<evidence type="ECO:0000313" key="11">
    <source>
        <dbReference type="EMBL" id="EFM24654.1"/>
    </source>
</evidence>
<dbReference type="SMART" id="SM00155">
    <property type="entry name" value="PLDc"/>
    <property type="match status" value="2"/>
</dbReference>
<feature type="transmembrane region" description="Helical" evidence="9">
    <location>
        <begin position="57"/>
        <end position="77"/>
    </location>
</feature>
<comment type="subcellular location">
    <subcellularLocation>
        <location evidence="1">Cell membrane</location>
    </subcellularLocation>
</comment>
<evidence type="ECO:0000256" key="4">
    <source>
        <dbReference type="ARBA" id="ARBA00022692"/>
    </source>
</evidence>
<gene>
    <name evidence="11" type="primary">cls</name>
    <name evidence="11" type="ORF">HMPREF9225_1790</name>
</gene>
<sequence length="530" mass="61388">MGKIISKKKKENLKKKYEEWAKILSKKYKDRPMILIIVLVLIQLALLFVIYTKFKSYLKYFTPAMTIITIAMITHIIDKDMNPAFKISWMAPISVFPAFGTMLYLFLHTFPGNKLGINSLKENIKKTKPYLFQNKDHLGEMEEYASEFKGLADYVHKMGPYPVYKNTKVDYYENTVEGFDAIFSAMRQAKEFIFAEYFILKPGKILDEFVSILEEKVKEGVEVRFMFDAISMFNLPRNFEEELKSKGIKVKIFAPVSPFLSTYQNNRDHRKVLVVDNDLAFSGGVNLADEYVNLIEVYGHWKDNVIRIRGEAVKSMTAIFLQMWNIFADGKEDYDKYLAPRDGFFPNSDEYVIPYADAPGDGESLAKNVYLYMIYEAKKYIHIMTPYLVLDNEVLTALTFAAKRGIDVKIIMPHIPDKKIPFAVARSYYKDLIPEGVKIYEYTPGFVHSKVVIIDGEATTVSTVNMDFRSMYLNFENGVFVHGIETASSVEEDFQNTLAVSQRIDIEYYQSFPRKYRFFGAFMRIFGPLM</sequence>
<dbReference type="Proteomes" id="UP000003280">
    <property type="component" value="Unassembled WGS sequence"/>
</dbReference>
<keyword evidence="12" id="KW-1185">Reference proteome</keyword>
<reference evidence="11 12" key="1">
    <citation type="submission" date="2010-07" db="EMBL/GenBank/DDBJ databases">
        <authorList>
            <person name="Muzny D."/>
            <person name="Qin X."/>
            <person name="Deng J."/>
            <person name="Jiang H."/>
            <person name="Liu Y."/>
            <person name="Qu J."/>
            <person name="Song X.-Z."/>
            <person name="Zhang L."/>
            <person name="Thornton R."/>
            <person name="Coyle M."/>
            <person name="Francisco L."/>
            <person name="Jackson L."/>
            <person name="Javaid M."/>
            <person name="Korchina V."/>
            <person name="Kovar C."/>
            <person name="Mata R."/>
            <person name="Mathew T."/>
            <person name="Ngo R."/>
            <person name="Nguyen L."/>
            <person name="Nguyen N."/>
            <person name="Okwuonu G."/>
            <person name="Ongeri F."/>
            <person name="Pham C."/>
            <person name="Simmons D."/>
            <person name="Wilczek-Boney K."/>
            <person name="Hale W."/>
            <person name="Jakkamsetti A."/>
            <person name="Pham P."/>
            <person name="Ruth R."/>
            <person name="San Lucas F."/>
            <person name="Warren J."/>
            <person name="Zhang J."/>
            <person name="Zhao Z."/>
            <person name="Zhou C."/>
            <person name="Zhu D."/>
            <person name="Lee S."/>
            <person name="Bess C."/>
            <person name="Blankenburg K."/>
            <person name="Forbes L."/>
            <person name="Fu Q."/>
            <person name="Gubbala S."/>
            <person name="Hirani K."/>
            <person name="Jayaseelan J.C."/>
            <person name="Lara F."/>
            <person name="Munidasa M."/>
            <person name="Palculict T."/>
            <person name="Patil S."/>
            <person name="Pu L.-L."/>
            <person name="Saada N."/>
            <person name="Tang L."/>
            <person name="Weissenberger G."/>
            <person name="Zhu Y."/>
            <person name="Hemphill L."/>
            <person name="Shang Y."/>
            <person name="Youmans B."/>
            <person name="Ayvaz T."/>
            <person name="Ross M."/>
            <person name="Santibanez J."/>
            <person name="Aqrawi P."/>
            <person name="Gross S."/>
            <person name="Joshi V."/>
            <person name="Fowler G."/>
            <person name="Nazareth L."/>
            <person name="Reid J."/>
            <person name="Worley K."/>
            <person name="Petrosino J."/>
            <person name="Highlander S."/>
            <person name="Gibbs R."/>
        </authorList>
    </citation>
    <scope>NUCLEOTIDE SEQUENCE [LARGE SCALE GENOMIC DNA]</scope>
    <source>
        <strain evidence="11 12">ATCC BAA-1640</strain>
    </source>
</reference>
<dbReference type="RefSeq" id="WP_008902565.1">
    <property type="nucleotide sequence ID" value="NZ_GL397071.1"/>
</dbReference>
<protein>
    <recommendedName>
        <fullName evidence="8">Cardiolipin synthase</fullName>
        <ecNumber evidence="8">2.7.8.-</ecNumber>
    </recommendedName>
</protein>
<evidence type="ECO:0000256" key="3">
    <source>
        <dbReference type="ARBA" id="ARBA00022679"/>
    </source>
</evidence>
<name>E0NNQ1_9FIRM</name>
<evidence type="ECO:0000256" key="7">
    <source>
        <dbReference type="ARBA" id="ARBA00023136"/>
    </source>
</evidence>
<dbReference type="PANTHER" id="PTHR21248">
    <property type="entry name" value="CARDIOLIPIN SYNTHASE"/>
    <property type="match status" value="1"/>
</dbReference>
<dbReference type="eggNOG" id="COG1502">
    <property type="taxonomic scope" value="Bacteria"/>
</dbReference>
<keyword evidence="2" id="KW-1003">Cell membrane</keyword>
<feature type="domain" description="PLD phosphodiesterase" evidence="10">
    <location>
        <begin position="264"/>
        <end position="291"/>
    </location>
</feature>
<dbReference type="NCBIfam" id="TIGR04265">
    <property type="entry name" value="bac_cardiolipin"/>
    <property type="match status" value="1"/>
</dbReference>
<feature type="transmembrane region" description="Helical" evidence="9">
    <location>
        <begin position="89"/>
        <end position="107"/>
    </location>
</feature>
<evidence type="ECO:0000256" key="2">
    <source>
        <dbReference type="ARBA" id="ARBA00022475"/>
    </source>
</evidence>
<dbReference type="AlphaFoldDB" id="E0NNQ1"/>
<dbReference type="GO" id="GO:0008808">
    <property type="term" value="F:cardiolipin synthase activity"/>
    <property type="evidence" value="ECO:0007669"/>
    <property type="project" value="UniProtKB-UniRule"/>
</dbReference>
<evidence type="ECO:0000259" key="10">
    <source>
        <dbReference type="PROSITE" id="PS50035"/>
    </source>
</evidence>
<evidence type="ECO:0000256" key="1">
    <source>
        <dbReference type="ARBA" id="ARBA00004236"/>
    </source>
</evidence>
<dbReference type="Pfam" id="PF13091">
    <property type="entry name" value="PLDc_2"/>
    <property type="match status" value="2"/>
</dbReference>
<keyword evidence="5" id="KW-0677">Repeat</keyword>
<dbReference type="OrthoDB" id="9762009at2"/>
<dbReference type="InterPro" id="IPR022924">
    <property type="entry name" value="Cardiolipin_synthase"/>
</dbReference>
<organism evidence="11 12">
    <name type="scientific">Peptoniphilus duerdenii ATCC BAA-1640</name>
    <dbReference type="NCBI Taxonomy" id="862517"/>
    <lineage>
        <taxon>Bacteria</taxon>
        <taxon>Bacillati</taxon>
        <taxon>Bacillota</taxon>
        <taxon>Tissierellia</taxon>
        <taxon>Tissierellales</taxon>
        <taxon>Peptoniphilaceae</taxon>
        <taxon>Peptoniphilus</taxon>
    </lineage>
</organism>
<keyword evidence="6 9" id="KW-1133">Transmembrane helix</keyword>
<dbReference type="InterPro" id="IPR001736">
    <property type="entry name" value="PLipase_D/transphosphatidylase"/>
</dbReference>
<evidence type="ECO:0000256" key="9">
    <source>
        <dbReference type="SAM" id="Phobius"/>
    </source>
</evidence>
<dbReference type="PANTHER" id="PTHR21248:SF22">
    <property type="entry name" value="PHOSPHOLIPASE D"/>
    <property type="match status" value="1"/>
</dbReference>
<dbReference type="HOGENOM" id="CLU_038053_1_2_9"/>
<dbReference type="STRING" id="862517.HMPREF9225_1790"/>
<dbReference type="GO" id="GO:0005886">
    <property type="term" value="C:plasma membrane"/>
    <property type="evidence" value="ECO:0007669"/>
    <property type="project" value="UniProtKB-SubCell"/>
</dbReference>
<dbReference type="EC" id="2.7.8.-" evidence="8"/>
<evidence type="ECO:0000313" key="12">
    <source>
        <dbReference type="Proteomes" id="UP000003280"/>
    </source>
</evidence>
<dbReference type="EMBL" id="AEEH01000050">
    <property type="protein sequence ID" value="EFM24654.1"/>
    <property type="molecule type" value="Genomic_DNA"/>
</dbReference>
<proteinExistence type="predicted"/>
<dbReference type="SUPFAM" id="SSF56024">
    <property type="entry name" value="Phospholipase D/nuclease"/>
    <property type="match status" value="2"/>
</dbReference>
<dbReference type="CDD" id="cd09160">
    <property type="entry name" value="PLDc_SMU_988_like_2"/>
    <property type="match status" value="1"/>
</dbReference>
<feature type="transmembrane region" description="Helical" evidence="9">
    <location>
        <begin position="32"/>
        <end position="51"/>
    </location>
</feature>
<comment type="caution">
    <text evidence="11">The sequence shown here is derived from an EMBL/GenBank/DDBJ whole genome shotgun (WGS) entry which is preliminary data.</text>
</comment>
<dbReference type="GO" id="GO:0032049">
    <property type="term" value="P:cardiolipin biosynthetic process"/>
    <property type="evidence" value="ECO:0007669"/>
    <property type="project" value="UniProtKB-UniRule"/>
</dbReference>
<evidence type="ECO:0000256" key="5">
    <source>
        <dbReference type="ARBA" id="ARBA00022737"/>
    </source>
</evidence>
<accession>E0NNQ1</accession>
<keyword evidence="3" id="KW-0808">Transferase</keyword>
<dbReference type="InterPro" id="IPR025202">
    <property type="entry name" value="PLD-like_dom"/>
</dbReference>
<keyword evidence="7 9" id="KW-0472">Membrane</keyword>
<keyword evidence="4 9" id="KW-0812">Transmembrane</keyword>
<feature type="domain" description="PLD phosphodiesterase" evidence="10">
    <location>
        <begin position="443"/>
        <end position="470"/>
    </location>
</feature>
<dbReference type="PROSITE" id="PS50035">
    <property type="entry name" value="PLD"/>
    <property type="match status" value="2"/>
</dbReference>
<keyword evidence="11" id="KW-0378">Hydrolase</keyword>
<dbReference type="GO" id="GO:0016787">
    <property type="term" value="F:hydrolase activity"/>
    <property type="evidence" value="ECO:0007669"/>
    <property type="project" value="UniProtKB-KW"/>
</dbReference>
<evidence type="ECO:0000256" key="8">
    <source>
        <dbReference type="NCBIfam" id="TIGR04265"/>
    </source>
</evidence>
<dbReference type="Gene3D" id="3.30.870.10">
    <property type="entry name" value="Endonuclease Chain A"/>
    <property type="match status" value="2"/>
</dbReference>
<evidence type="ECO:0000256" key="6">
    <source>
        <dbReference type="ARBA" id="ARBA00022989"/>
    </source>
</evidence>